<keyword evidence="3" id="KW-1185">Reference proteome</keyword>
<dbReference type="EMBL" id="FOUF01000045">
    <property type="protein sequence ID" value="SFM88145.1"/>
    <property type="molecule type" value="Genomic_DNA"/>
</dbReference>
<feature type="transmembrane region" description="Helical" evidence="1">
    <location>
        <begin position="12"/>
        <end position="35"/>
    </location>
</feature>
<evidence type="ECO:0000256" key="1">
    <source>
        <dbReference type="SAM" id="Phobius"/>
    </source>
</evidence>
<gene>
    <name evidence="2" type="ORF">SAMN05421880_1458</name>
</gene>
<evidence type="ECO:0000313" key="3">
    <source>
        <dbReference type="Proteomes" id="UP000199561"/>
    </source>
</evidence>
<keyword evidence="1" id="KW-0472">Membrane</keyword>
<dbReference type="Proteomes" id="UP000199561">
    <property type="component" value="Unassembled WGS sequence"/>
</dbReference>
<keyword evidence="1" id="KW-1133">Transmembrane helix</keyword>
<sequence length="36" mass="4188">MLFTTWKERGILFAIAVVTCLIEIITGVDVFLWLFK</sequence>
<keyword evidence="1" id="KW-0812">Transmembrane</keyword>
<organism evidence="2 3">
    <name type="scientific">Nitrosomonas nitrosa</name>
    <dbReference type="NCBI Taxonomy" id="52442"/>
    <lineage>
        <taxon>Bacteria</taxon>
        <taxon>Pseudomonadati</taxon>
        <taxon>Pseudomonadota</taxon>
        <taxon>Betaproteobacteria</taxon>
        <taxon>Nitrosomonadales</taxon>
        <taxon>Nitrosomonadaceae</taxon>
        <taxon>Nitrosomonas</taxon>
    </lineage>
</organism>
<name>A0A1I4UGU2_9PROT</name>
<reference evidence="2 3" key="1">
    <citation type="submission" date="2016-10" db="EMBL/GenBank/DDBJ databases">
        <authorList>
            <person name="de Groot N.N."/>
        </authorList>
    </citation>
    <scope>NUCLEOTIDE SEQUENCE [LARGE SCALE GENOMIC DNA]</scope>
    <source>
        <strain evidence="2 3">Nm146</strain>
    </source>
</reference>
<dbReference type="AlphaFoldDB" id="A0A1I4UGU2"/>
<proteinExistence type="predicted"/>
<accession>A0A1I4UGU2</accession>
<protein>
    <submittedName>
        <fullName evidence="2">Uncharacterized protein</fullName>
    </submittedName>
</protein>
<evidence type="ECO:0000313" key="2">
    <source>
        <dbReference type="EMBL" id="SFM88145.1"/>
    </source>
</evidence>